<organism evidence="2 3">
    <name type="scientific">Trema orientale</name>
    <name type="common">Charcoal tree</name>
    <name type="synonym">Celtis orientalis</name>
    <dbReference type="NCBI Taxonomy" id="63057"/>
    <lineage>
        <taxon>Eukaryota</taxon>
        <taxon>Viridiplantae</taxon>
        <taxon>Streptophyta</taxon>
        <taxon>Embryophyta</taxon>
        <taxon>Tracheophyta</taxon>
        <taxon>Spermatophyta</taxon>
        <taxon>Magnoliopsida</taxon>
        <taxon>eudicotyledons</taxon>
        <taxon>Gunneridae</taxon>
        <taxon>Pentapetalae</taxon>
        <taxon>rosids</taxon>
        <taxon>fabids</taxon>
        <taxon>Rosales</taxon>
        <taxon>Cannabaceae</taxon>
        <taxon>Trema</taxon>
    </lineage>
</organism>
<sequence>MTAFVYGCYEGAISMPQAELMASRDGLSLVFSKGFLVYFIECDALFVVKDVTSGAFDSSDGVLVQDIVYLLSCVRGGICYHVPRIKNMVAHTLASVWLGSSFVCIGDRRCIPPCVTDVV</sequence>
<dbReference type="OrthoDB" id="989172at2759"/>
<dbReference type="Pfam" id="PF13456">
    <property type="entry name" value="RVT_3"/>
    <property type="match status" value="1"/>
</dbReference>
<dbReference type="InterPro" id="IPR002156">
    <property type="entry name" value="RNaseH_domain"/>
</dbReference>
<proteinExistence type="predicted"/>
<dbReference type="AlphaFoldDB" id="A0A2P5EK92"/>
<accession>A0A2P5EK92</accession>
<evidence type="ECO:0000313" key="3">
    <source>
        <dbReference type="Proteomes" id="UP000237000"/>
    </source>
</evidence>
<comment type="caution">
    <text evidence="2">The sequence shown here is derived from an EMBL/GenBank/DDBJ whole genome shotgun (WGS) entry which is preliminary data.</text>
</comment>
<protein>
    <recommendedName>
        <fullName evidence="1">RNase H type-1 domain-containing protein</fullName>
    </recommendedName>
</protein>
<dbReference type="GO" id="GO:0004523">
    <property type="term" value="F:RNA-DNA hybrid ribonuclease activity"/>
    <property type="evidence" value="ECO:0007669"/>
    <property type="project" value="InterPro"/>
</dbReference>
<dbReference type="EMBL" id="JXTC01000140">
    <property type="protein sequence ID" value="PON85922.1"/>
    <property type="molecule type" value="Genomic_DNA"/>
</dbReference>
<dbReference type="Proteomes" id="UP000237000">
    <property type="component" value="Unassembled WGS sequence"/>
</dbReference>
<dbReference type="InParanoid" id="A0A2P5EK92"/>
<reference evidence="3" key="1">
    <citation type="submission" date="2016-06" db="EMBL/GenBank/DDBJ databases">
        <title>Parallel loss of symbiosis genes in relatives of nitrogen-fixing non-legume Parasponia.</title>
        <authorList>
            <person name="Van Velzen R."/>
            <person name="Holmer R."/>
            <person name="Bu F."/>
            <person name="Rutten L."/>
            <person name="Van Zeijl A."/>
            <person name="Liu W."/>
            <person name="Santuari L."/>
            <person name="Cao Q."/>
            <person name="Sharma T."/>
            <person name="Shen D."/>
            <person name="Roswanjaya Y."/>
            <person name="Wardhani T."/>
            <person name="Kalhor M.S."/>
            <person name="Jansen J."/>
            <person name="Van den Hoogen J."/>
            <person name="Gungor B."/>
            <person name="Hartog M."/>
            <person name="Hontelez J."/>
            <person name="Verver J."/>
            <person name="Yang W.-C."/>
            <person name="Schijlen E."/>
            <person name="Repin R."/>
            <person name="Schilthuizen M."/>
            <person name="Schranz E."/>
            <person name="Heidstra R."/>
            <person name="Miyata K."/>
            <person name="Fedorova E."/>
            <person name="Kohlen W."/>
            <person name="Bisseling T."/>
            <person name="Smit S."/>
            <person name="Geurts R."/>
        </authorList>
    </citation>
    <scope>NUCLEOTIDE SEQUENCE [LARGE SCALE GENOMIC DNA]</scope>
    <source>
        <strain evidence="3">cv. RG33-2</strain>
    </source>
</reference>
<keyword evidence="3" id="KW-1185">Reference proteome</keyword>
<gene>
    <name evidence="2" type="ORF">TorRG33x02_182820</name>
</gene>
<evidence type="ECO:0000259" key="1">
    <source>
        <dbReference type="Pfam" id="PF13456"/>
    </source>
</evidence>
<evidence type="ECO:0000313" key="2">
    <source>
        <dbReference type="EMBL" id="PON85922.1"/>
    </source>
</evidence>
<feature type="domain" description="RNase H type-1" evidence="1">
    <location>
        <begin position="12"/>
        <end position="95"/>
    </location>
</feature>
<dbReference type="GO" id="GO:0003676">
    <property type="term" value="F:nucleic acid binding"/>
    <property type="evidence" value="ECO:0007669"/>
    <property type="project" value="InterPro"/>
</dbReference>
<name>A0A2P5EK92_TREOI</name>